<evidence type="ECO:0000256" key="4">
    <source>
        <dbReference type="ARBA" id="ARBA00022729"/>
    </source>
</evidence>
<dbReference type="PROSITE" id="PS51450">
    <property type="entry name" value="LRR"/>
    <property type="match status" value="1"/>
</dbReference>
<evidence type="ECO:0000256" key="1">
    <source>
        <dbReference type="ARBA" id="ARBA00004167"/>
    </source>
</evidence>
<dbReference type="InterPro" id="IPR035897">
    <property type="entry name" value="Toll_tir_struct_dom_sf"/>
</dbReference>
<dbReference type="GO" id="GO:0038023">
    <property type="term" value="F:signaling receptor activity"/>
    <property type="evidence" value="ECO:0007669"/>
    <property type="project" value="TreeGrafter"/>
</dbReference>
<keyword evidence="3 7" id="KW-0812">Transmembrane</keyword>
<dbReference type="InterPro" id="IPR032675">
    <property type="entry name" value="LRR_dom_sf"/>
</dbReference>
<feature type="domain" description="TIR" evidence="9">
    <location>
        <begin position="579"/>
        <end position="715"/>
    </location>
</feature>
<dbReference type="SUPFAM" id="SSF52058">
    <property type="entry name" value="L domain-like"/>
    <property type="match status" value="1"/>
</dbReference>
<evidence type="ECO:0000256" key="2">
    <source>
        <dbReference type="ARBA" id="ARBA00009634"/>
    </source>
</evidence>
<evidence type="ECO:0000313" key="10">
    <source>
        <dbReference type="EMBL" id="KAK7790594.1"/>
    </source>
</evidence>
<dbReference type="PRINTS" id="PR01537">
    <property type="entry name" value="INTRLKN1R1F"/>
</dbReference>
<keyword evidence="5 7" id="KW-1133">Transmembrane helix</keyword>
<dbReference type="Pfam" id="PF13855">
    <property type="entry name" value="LRR_8"/>
    <property type="match status" value="1"/>
</dbReference>
<dbReference type="Gene3D" id="3.80.10.10">
    <property type="entry name" value="Ribonuclease Inhibitor"/>
    <property type="match status" value="1"/>
</dbReference>
<dbReference type="GO" id="GO:0007165">
    <property type="term" value="P:signal transduction"/>
    <property type="evidence" value="ECO:0007669"/>
    <property type="project" value="InterPro"/>
</dbReference>
<evidence type="ECO:0000256" key="5">
    <source>
        <dbReference type="ARBA" id="ARBA00022989"/>
    </source>
</evidence>
<dbReference type="Pfam" id="PF01582">
    <property type="entry name" value="TIR"/>
    <property type="match status" value="1"/>
</dbReference>
<dbReference type="PROSITE" id="PS50104">
    <property type="entry name" value="TIR"/>
    <property type="match status" value="1"/>
</dbReference>
<dbReference type="SUPFAM" id="SSF52200">
    <property type="entry name" value="Toll/Interleukin receptor TIR domain"/>
    <property type="match status" value="1"/>
</dbReference>
<feature type="chain" id="PRO_5042833108" description="TIR domain-containing protein" evidence="8">
    <location>
        <begin position="22"/>
        <end position="732"/>
    </location>
</feature>
<protein>
    <recommendedName>
        <fullName evidence="9">TIR domain-containing protein</fullName>
    </recommendedName>
</protein>
<evidence type="ECO:0000256" key="8">
    <source>
        <dbReference type="SAM" id="SignalP"/>
    </source>
</evidence>
<evidence type="ECO:0000259" key="9">
    <source>
        <dbReference type="PROSITE" id="PS50104"/>
    </source>
</evidence>
<reference evidence="10 11" key="1">
    <citation type="submission" date="2024-03" db="EMBL/GenBank/DDBJ databases">
        <title>The genome assembly and annotation of the cricket Gryllus longicercus Weissman &amp; Gray.</title>
        <authorList>
            <person name="Szrajer S."/>
            <person name="Gray D."/>
            <person name="Ylla G."/>
        </authorList>
    </citation>
    <scope>NUCLEOTIDE SEQUENCE [LARGE SCALE GENOMIC DNA]</scope>
    <source>
        <strain evidence="10">DAG 2021-001</strain>
        <tissue evidence="10">Whole body minus gut</tissue>
    </source>
</reference>
<dbReference type="SMART" id="SM00255">
    <property type="entry name" value="TIR"/>
    <property type="match status" value="1"/>
</dbReference>
<dbReference type="EMBL" id="JAZDUA010000611">
    <property type="protein sequence ID" value="KAK7790594.1"/>
    <property type="molecule type" value="Genomic_DNA"/>
</dbReference>
<proteinExistence type="inferred from homology"/>
<comment type="subcellular location">
    <subcellularLocation>
        <location evidence="1">Membrane</location>
        <topology evidence="1">Single-pass membrane protein</topology>
    </subcellularLocation>
</comment>
<evidence type="ECO:0000256" key="7">
    <source>
        <dbReference type="SAM" id="Phobius"/>
    </source>
</evidence>
<accession>A0AAN9V2W0</accession>
<sequence>MLAREATWALGLLMPCAVALATAAGATPPPPCSADTPEQPCLLQKACNRTGPRRVECRANVVARAKIENSYSWEYDSPPLDIHVFITEATGRDRAHFVEAIVKMEAPLSFEQKSTFAQFGKTLPMSEEVIDLLNDFQRCEMALSSFVNTAGVTTTADSSDLLLHPKILRSADWRISLLKAECRDSAIPSSAWNILDKKFDLIQLILQGCHLNFHLEKQPYLQNLEITSCNLQNIPTDFFDRMPNILSLSLSSKNFTSLPQGISRLKNLQQLQLFGNNLISTPSFFSILSSFTNIQILHLSKTLITSLFLVDPLLNSSLQLTGLHLTECQLPSIQEEDIKLLSKQTKLEILDLSKNKIDYIPVNWSDLPASIKILNLSSNFLTSVQFMFSSDVKLKVIDISKNKLRVIGNLLESGRADSVNVSFNNIIEVCGVNYGRNINNLNLSHNMVEITEQSVASLSSLHSIDLGGNLFHCHVCNITILQKWVIGQHNMIKALNGTGDLFCFPKHSNLRVADVKQEECKNILYSRNPEWARVFQVSLVLSLIFLMAVLLRGYKFETCYLMRLWQNRTNKTRRISQTYEYDAFICYSNADREWVIYELMEKLEGAPHNYRICDHERDFILGSFISQNIVQSMHRSRHILFVLSETFFNSQWCLWELEMARHREFEGGGSSPILIQLTPVDQLHLSDNTEILLDSCKSLHSPNEPFFWEKLVNMLGKSLANFCERTDSETRV</sequence>
<keyword evidence="4 8" id="KW-0732">Signal</keyword>
<dbReference type="Gene3D" id="3.40.50.10140">
    <property type="entry name" value="Toll/interleukin-1 receptor homology (TIR) domain"/>
    <property type="match status" value="1"/>
</dbReference>
<dbReference type="PANTHER" id="PTHR24365">
    <property type="entry name" value="TOLL-LIKE RECEPTOR"/>
    <property type="match status" value="1"/>
</dbReference>
<dbReference type="InterPro" id="IPR000157">
    <property type="entry name" value="TIR_dom"/>
</dbReference>
<name>A0AAN9V2W0_9ORTH</name>
<comment type="caution">
    <text evidence="10">The sequence shown here is derived from an EMBL/GenBank/DDBJ whole genome shotgun (WGS) entry which is preliminary data.</text>
</comment>
<keyword evidence="11" id="KW-1185">Reference proteome</keyword>
<feature type="transmembrane region" description="Helical" evidence="7">
    <location>
        <begin position="531"/>
        <end position="554"/>
    </location>
</feature>
<dbReference type="Proteomes" id="UP001378592">
    <property type="component" value="Unassembled WGS sequence"/>
</dbReference>
<gene>
    <name evidence="10" type="ORF">R5R35_005954</name>
</gene>
<keyword evidence="6 7" id="KW-0472">Membrane</keyword>
<evidence type="ECO:0000256" key="3">
    <source>
        <dbReference type="ARBA" id="ARBA00022692"/>
    </source>
</evidence>
<evidence type="ECO:0000313" key="11">
    <source>
        <dbReference type="Proteomes" id="UP001378592"/>
    </source>
</evidence>
<feature type="signal peptide" evidence="8">
    <location>
        <begin position="1"/>
        <end position="21"/>
    </location>
</feature>
<evidence type="ECO:0000256" key="6">
    <source>
        <dbReference type="ARBA" id="ARBA00023136"/>
    </source>
</evidence>
<dbReference type="PANTHER" id="PTHR24365:SF541">
    <property type="entry name" value="PROTEIN TOLL-RELATED"/>
    <property type="match status" value="1"/>
</dbReference>
<dbReference type="InterPro" id="IPR001611">
    <property type="entry name" value="Leu-rich_rpt"/>
</dbReference>
<dbReference type="AlphaFoldDB" id="A0AAN9V2W0"/>
<comment type="similarity">
    <text evidence="2">Belongs to the Toll-like receptor family.</text>
</comment>
<organism evidence="10 11">
    <name type="scientific">Gryllus longicercus</name>
    <dbReference type="NCBI Taxonomy" id="2509291"/>
    <lineage>
        <taxon>Eukaryota</taxon>
        <taxon>Metazoa</taxon>
        <taxon>Ecdysozoa</taxon>
        <taxon>Arthropoda</taxon>
        <taxon>Hexapoda</taxon>
        <taxon>Insecta</taxon>
        <taxon>Pterygota</taxon>
        <taxon>Neoptera</taxon>
        <taxon>Polyneoptera</taxon>
        <taxon>Orthoptera</taxon>
        <taxon>Ensifera</taxon>
        <taxon>Gryllidea</taxon>
        <taxon>Grylloidea</taxon>
        <taxon>Gryllidae</taxon>
        <taxon>Gryllinae</taxon>
        <taxon>Gryllus</taxon>
    </lineage>
</organism>
<dbReference type="GO" id="GO:0005886">
    <property type="term" value="C:plasma membrane"/>
    <property type="evidence" value="ECO:0007669"/>
    <property type="project" value="TreeGrafter"/>
</dbReference>